<protein>
    <submittedName>
        <fullName evidence="1">DUF2080 family transposase-associated protein</fullName>
    </submittedName>
</protein>
<dbReference type="AlphaFoldDB" id="A0A8J7YLP7"/>
<evidence type="ECO:0000313" key="1">
    <source>
        <dbReference type="EMBL" id="MBX8632867.1"/>
    </source>
</evidence>
<dbReference type="Proteomes" id="UP000716004">
    <property type="component" value="Unassembled WGS sequence"/>
</dbReference>
<proteinExistence type="predicted"/>
<sequence length="72" mass="8019">MPSNELEYTKPGKIEIKKGALTLRDEEIDGFLERTVTPIGTSGKADVPGRYLGRRVYVIITKNVVEGKDVKQ</sequence>
<comment type="caution">
    <text evidence="1">The sequence shown here is derived from an EMBL/GenBank/DDBJ whole genome shotgun (WGS) entry which is preliminary data.</text>
</comment>
<name>A0A8J7YLP7_9ARCH</name>
<dbReference type="EMBL" id="JAGVSJ010000097">
    <property type="protein sequence ID" value="MBX8632867.1"/>
    <property type="molecule type" value="Genomic_DNA"/>
</dbReference>
<evidence type="ECO:0000313" key="2">
    <source>
        <dbReference type="Proteomes" id="UP000716004"/>
    </source>
</evidence>
<dbReference type="Pfam" id="PF09853">
    <property type="entry name" value="DUF2080"/>
    <property type="match status" value="1"/>
</dbReference>
<gene>
    <name evidence="1" type="ORF">J9259_10220</name>
</gene>
<dbReference type="NCBIfam" id="NF033496">
    <property type="entry name" value="DUF2080_fam_acc"/>
    <property type="match status" value="1"/>
</dbReference>
<accession>A0A8J7YLP7</accession>
<organism evidence="1 2">
    <name type="scientific">Candidatus Sysuiplasma superficiale</name>
    <dbReference type="NCBI Taxonomy" id="2823368"/>
    <lineage>
        <taxon>Archaea</taxon>
        <taxon>Methanobacteriati</taxon>
        <taxon>Thermoplasmatota</taxon>
        <taxon>Thermoplasmata</taxon>
        <taxon>Candidatus Sysuiplasmatales</taxon>
        <taxon>Candidatus Sysuiplasmataceae</taxon>
        <taxon>Candidatus Sysuiplasma</taxon>
    </lineage>
</organism>
<reference evidence="1" key="1">
    <citation type="submission" date="2021-04" db="EMBL/GenBank/DDBJ databases">
        <title>Genomic insights into ecological role and evolution of a novel Thermoplasmata order Candidatus Sysuiplasmatales.</title>
        <authorList>
            <person name="Yuan Y."/>
        </authorList>
    </citation>
    <scope>NUCLEOTIDE SEQUENCE</scope>
    <source>
        <strain evidence="1">YP2-bin.285</strain>
    </source>
</reference>
<dbReference type="InterPro" id="IPR019205">
    <property type="entry name" value="DUF2080_transposon-encoded"/>
</dbReference>